<evidence type="ECO:0000313" key="2">
    <source>
        <dbReference type="Proteomes" id="UP001152747"/>
    </source>
</evidence>
<comment type="caution">
    <text evidence="1">The sequence shown here is derived from an EMBL/GenBank/DDBJ whole genome shotgun (WGS) entry which is preliminary data.</text>
</comment>
<protein>
    <submittedName>
        <fullName evidence="1">Uncharacterized protein</fullName>
    </submittedName>
</protein>
<reference evidence="1" key="1">
    <citation type="submission" date="2022-11" db="EMBL/GenBank/DDBJ databases">
        <authorList>
            <person name="Kikuchi T."/>
        </authorList>
    </citation>
    <scope>NUCLEOTIDE SEQUENCE</scope>
    <source>
        <strain evidence="1">PS1010</strain>
    </source>
</reference>
<name>A0A9P1IVU7_9PELO</name>
<dbReference type="AlphaFoldDB" id="A0A9P1IVU7"/>
<organism evidence="1 2">
    <name type="scientific">Caenorhabditis angaria</name>
    <dbReference type="NCBI Taxonomy" id="860376"/>
    <lineage>
        <taxon>Eukaryota</taxon>
        <taxon>Metazoa</taxon>
        <taxon>Ecdysozoa</taxon>
        <taxon>Nematoda</taxon>
        <taxon>Chromadorea</taxon>
        <taxon>Rhabditida</taxon>
        <taxon>Rhabditina</taxon>
        <taxon>Rhabditomorpha</taxon>
        <taxon>Rhabditoidea</taxon>
        <taxon>Rhabditidae</taxon>
        <taxon>Peloderinae</taxon>
        <taxon>Caenorhabditis</taxon>
    </lineage>
</organism>
<proteinExistence type="predicted"/>
<gene>
    <name evidence="1" type="ORF">CAMP_LOCUS12965</name>
</gene>
<sequence>MNACNKRILERWPRRSLYCKKREEYEKPAQSGKASKWEQQLQKCSFYEKEKDAETPNGSQIAAIWERRRKVESQRH</sequence>
<keyword evidence="2" id="KW-1185">Reference proteome</keyword>
<evidence type="ECO:0000313" key="1">
    <source>
        <dbReference type="EMBL" id="CAI5450328.1"/>
    </source>
</evidence>
<dbReference type="EMBL" id="CANHGI010000005">
    <property type="protein sequence ID" value="CAI5450328.1"/>
    <property type="molecule type" value="Genomic_DNA"/>
</dbReference>
<dbReference type="Proteomes" id="UP001152747">
    <property type="component" value="Unassembled WGS sequence"/>
</dbReference>
<accession>A0A9P1IVU7</accession>